<keyword evidence="2" id="KW-0472">Membrane</keyword>
<dbReference type="AlphaFoldDB" id="W9GKH2"/>
<protein>
    <submittedName>
        <fullName evidence="4">Uncharacterized protein</fullName>
    </submittedName>
</protein>
<dbReference type="EMBL" id="AWQS01000100">
    <property type="protein sequence ID" value="EWT05617.1"/>
    <property type="molecule type" value="Genomic_DNA"/>
</dbReference>
<feature type="transmembrane region" description="Helical" evidence="2">
    <location>
        <begin position="70"/>
        <end position="87"/>
    </location>
</feature>
<evidence type="ECO:0000313" key="5">
    <source>
        <dbReference type="Proteomes" id="UP000019494"/>
    </source>
</evidence>
<comment type="caution">
    <text evidence="4">The sequence shown here is derived from an EMBL/GenBank/DDBJ whole genome shotgun (WGS) entry which is preliminary data.</text>
</comment>
<organism evidence="4 5">
    <name type="scientific">Intrasporangium chromatireducens Q5-1</name>
    <dbReference type="NCBI Taxonomy" id="584657"/>
    <lineage>
        <taxon>Bacteria</taxon>
        <taxon>Bacillati</taxon>
        <taxon>Actinomycetota</taxon>
        <taxon>Actinomycetes</taxon>
        <taxon>Micrococcales</taxon>
        <taxon>Intrasporangiaceae</taxon>
        <taxon>Intrasporangium</taxon>
    </lineage>
</organism>
<evidence type="ECO:0000256" key="1">
    <source>
        <dbReference type="SAM" id="MobiDB-lite"/>
    </source>
</evidence>
<reference evidence="5" key="1">
    <citation type="submission" date="2013-08" db="EMBL/GenBank/DDBJ databases">
        <title>Intrasporangium oryzae NRRL B-24470.</title>
        <authorList>
            <person name="Liu H."/>
            <person name="Wang G."/>
        </authorList>
    </citation>
    <scope>NUCLEOTIDE SEQUENCE [LARGE SCALE GENOMIC DNA]</scope>
    <source>
        <strain evidence="5">Q5-1</strain>
    </source>
</reference>
<gene>
    <name evidence="4" type="ORF">N864_03675</name>
</gene>
<keyword evidence="2" id="KW-1133">Transmembrane helix</keyword>
<keyword evidence="2" id="KW-0812">Transmembrane</keyword>
<feature type="chain" id="PRO_5004921123" evidence="3">
    <location>
        <begin position="20"/>
        <end position="97"/>
    </location>
</feature>
<keyword evidence="3" id="KW-0732">Signal</keyword>
<evidence type="ECO:0000313" key="4">
    <source>
        <dbReference type="EMBL" id="EWT05617.1"/>
    </source>
</evidence>
<name>W9GKH2_9MICO</name>
<feature type="signal peptide" evidence="3">
    <location>
        <begin position="1"/>
        <end position="19"/>
    </location>
</feature>
<dbReference type="Proteomes" id="UP000019494">
    <property type="component" value="Unassembled WGS sequence"/>
</dbReference>
<accession>W9GKH2</accession>
<keyword evidence="5" id="KW-1185">Reference proteome</keyword>
<evidence type="ECO:0000256" key="3">
    <source>
        <dbReference type="SAM" id="SignalP"/>
    </source>
</evidence>
<feature type="region of interest" description="Disordered" evidence="1">
    <location>
        <begin position="33"/>
        <end position="68"/>
    </location>
</feature>
<evidence type="ECO:0000256" key="2">
    <source>
        <dbReference type="SAM" id="Phobius"/>
    </source>
</evidence>
<sequence>MLALSAVSVTVVTGRPALAASRALAPASLIADAARTQGPTTPADTLPGSGDQDPAHSAPPAAEPKDHSRVWAATTALLLTSMLALWLRDRARRKDSR</sequence>
<proteinExistence type="predicted"/>